<dbReference type="AlphaFoldDB" id="M3FX19"/>
<name>M3FX19_9ACTN</name>
<evidence type="ECO:0000313" key="2">
    <source>
        <dbReference type="Proteomes" id="UP000030760"/>
    </source>
</evidence>
<sequence length="266" mass="26933">MAMIRELHQATSRRAALAAEAVDRRAFLARQGRTVLHAWANVIRDLAAEATMYAHVAAPYRAPARHRLITNAAGCGPGASLSRGDGAPMANCCGSSRCTCRVIAGPGITVDGNGSPGAPYVIGGGGGGTTVVEAGTGVTVTGTGTAADPYEVSAVPPETGCGLTGAGSPLAAVVAAWPYPCDADTSAGGVYCDSAGQLRSEPRGMVTIQQDQQTLNVADVAVPVLQDTEVATHQHTVTNPDACRPAFVITEVEADVGAVTLVDRVG</sequence>
<dbReference type="EMBL" id="KB405060">
    <property type="protein sequence ID" value="EMF56764.1"/>
    <property type="molecule type" value="Genomic_DNA"/>
</dbReference>
<protein>
    <submittedName>
        <fullName evidence="1">Uncharacterized protein</fullName>
    </submittedName>
</protein>
<gene>
    <name evidence="1" type="ORF">SBD_1847</name>
</gene>
<dbReference type="Proteomes" id="UP000030760">
    <property type="component" value="Unassembled WGS sequence"/>
</dbReference>
<reference evidence="2" key="1">
    <citation type="journal article" date="2013" name="Genome Announc.">
        <title>Draft Genome Sequence of Streptomyces bottropensis ATCC 25435, a Bottromycin-Producing Actinomycete.</title>
        <authorList>
            <person name="Zhang H."/>
            <person name="Zhou W."/>
            <person name="Zhuang Y."/>
            <person name="Liang X."/>
            <person name="Liu T."/>
        </authorList>
    </citation>
    <scope>NUCLEOTIDE SEQUENCE [LARGE SCALE GENOMIC DNA]</scope>
    <source>
        <strain evidence="2">ATCC 25435</strain>
    </source>
</reference>
<evidence type="ECO:0000313" key="1">
    <source>
        <dbReference type="EMBL" id="EMF56764.1"/>
    </source>
</evidence>
<accession>M3FX19</accession>
<organism evidence="1 2">
    <name type="scientific">Streptomyces bottropensis ATCC 25435</name>
    <dbReference type="NCBI Taxonomy" id="1054862"/>
    <lineage>
        <taxon>Bacteria</taxon>
        <taxon>Bacillati</taxon>
        <taxon>Actinomycetota</taxon>
        <taxon>Actinomycetes</taxon>
        <taxon>Kitasatosporales</taxon>
        <taxon>Streptomycetaceae</taxon>
        <taxon>Streptomyces</taxon>
    </lineage>
</organism>
<proteinExistence type="predicted"/>